<name>A0A6G0ZH90_APHCR</name>
<feature type="non-terminal residue" evidence="1">
    <location>
        <position position="1"/>
    </location>
</feature>
<keyword evidence="2" id="KW-1185">Reference proteome</keyword>
<evidence type="ECO:0000313" key="1">
    <source>
        <dbReference type="EMBL" id="KAF0770496.1"/>
    </source>
</evidence>
<reference evidence="1 2" key="1">
    <citation type="submission" date="2019-08" db="EMBL/GenBank/DDBJ databases">
        <title>Whole genome of Aphis craccivora.</title>
        <authorList>
            <person name="Voronova N.V."/>
            <person name="Shulinski R.S."/>
            <person name="Bandarenka Y.V."/>
            <person name="Zhorov D.G."/>
            <person name="Warner D."/>
        </authorList>
    </citation>
    <scope>NUCLEOTIDE SEQUENCE [LARGE SCALE GENOMIC DNA]</scope>
    <source>
        <strain evidence="1">180601</strain>
        <tissue evidence="1">Whole Body</tissue>
    </source>
</reference>
<proteinExistence type="predicted"/>
<dbReference type="Proteomes" id="UP000478052">
    <property type="component" value="Unassembled WGS sequence"/>
</dbReference>
<dbReference type="AlphaFoldDB" id="A0A6G0ZH90"/>
<gene>
    <name evidence="1" type="ORF">FWK35_00009509</name>
</gene>
<sequence>INTSISNFGEGAFRLRIEYPCCIIQVKSKHFSVVLKKKSGKTKKKVTAKREFLHKTSF</sequence>
<comment type="caution">
    <text evidence="1">The sequence shown here is derived from an EMBL/GenBank/DDBJ whole genome shotgun (WGS) entry which is preliminary data.</text>
</comment>
<protein>
    <submittedName>
        <fullName evidence="1">Uncharacterized protein</fullName>
    </submittedName>
</protein>
<dbReference type="EMBL" id="VUJU01000424">
    <property type="protein sequence ID" value="KAF0770496.1"/>
    <property type="molecule type" value="Genomic_DNA"/>
</dbReference>
<evidence type="ECO:0000313" key="2">
    <source>
        <dbReference type="Proteomes" id="UP000478052"/>
    </source>
</evidence>
<organism evidence="1 2">
    <name type="scientific">Aphis craccivora</name>
    <name type="common">Cowpea aphid</name>
    <dbReference type="NCBI Taxonomy" id="307492"/>
    <lineage>
        <taxon>Eukaryota</taxon>
        <taxon>Metazoa</taxon>
        <taxon>Ecdysozoa</taxon>
        <taxon>Arthropoda</taxon>
        <taxon>Hexapoda</taxon>
        <taxon>Insecta</taxon>
        <taxon>Pterygota</taxon>
        <taxon>Neoptera</taxon>
        <taxon>Paraneoptera</taxon>
        <taxon>Hemiptera</taxon>
        <taxon>Sternorrhyncha</taxon>
        <taxon>Aphidomorpha</taxon>
        <taxon>Aphidoidea</taxon>
        <taxon>Aphididae</taxon>
        <taxon>Aphidini</taxon>
        <taxon>Aphis</taxon>
        <taxon>Aphis</taxon>
    </lineage>
</organism>
<accession>A0A6G0ZH90</accession>